<name>A0A0N0NLH2_9EURO</name>
<dbReference type="GeneID" id="28736547"/>
<evidence type="ECO:0000313" key="8">
    <source>
        <dbReference type="Proteomes" id="UP000038010"/>
    </source>
</evidence>
<comment type="caution">
    <text evidence="7">The sequence shown here is derived from an EMBL/GenBank/DDBJ whole genome shotgun (WGS) entry which is preliminary data.</text>
</comment>
<evidence type="ECO:0000256" key="6">
    <source>
        <dbReference type="SAM" id="Phobius"/>
    </source>
</evidence>
<keyword evidence="4 6" id="KW-0472">Membrane</keyword>
<evidence type="ECO:0000256" key="1">
    <source>
        <dbReference type="ARBA" id="ARBA00004141"/>
    </source>
</evidence>
<feature type="transmembrane region" description="Helical" evidence="6">
    <location>
        <begin position="53"/>
        <end position="75"/>
    </location>
</feature>
<dbReference type="Proteomes" id="UP000038010">
    <property type="component" value="Unassembled WGS sequence"/>
</dbReference>
<gene>
    <name evidence="7" type="ORF">AB675_4523</name>
</gene>
<feature type="transmembrane region" description="Helical" evidence="6">
    <location>
        <begin position="136"/>
        <end position="154"/>
    </location>
</feature>
<keyword evidence="2 6" id="KW-0812">Transmembrane</keyword>
<comment type="similarity">
    <text evidence="5">Belongs to the anthrone oxygenase family.</text>
</comment>
<evidence type="ECO:0008006" key="9">
    <source>
        <dbReference type="Google" id="ProtNLM"/>
    </source>
</evidence>
<accession>A0A0N0NLH2</accession>
<reference evidence="7 8" key="1">
    <citation type="submission" date="2015-06" db="EMBL/GenBank/DDBJ databases">
        <title>Draft genome of the ant-associated black yeast Phialophora attae CBS 131958.</title>
        <authorList>
            <person name="Moreno L.F."/>
            <person name="Stielow B.J."/>
            <person name="de Hoog S."/>
            <person name="Vicente V.A."/>
            <person name="Weiss V.A."/>
            <person name="de Vries M."/>
            <person name="Cruz L.M."/>
            <person name="Souza E.M."/>
        </authorList>
    </citation>
    <scope>NUCLEOTIDE SEQUENCE [LARGE SCALE GENOMIC DNA]</scope>
    <source>
        <strain evidence="7 8">CBS 131958</strain>
    </source>
</reference>
<dbReference type="Pfam" id="PF08592">
    <property type="entry name" value="Anthrone_oxy"/>
    <property type="match status" value="1"/>
</dbReference>
<evidence type="ECO:0000256" key="5">
    <source>
        <dbReference type="ARBA" id="ARBA00034313"/>
    </source>
</evidence>
<comment type="subcellular location">
    <subcellularLocation>
        <location evidence="1">Membrane</location>
        <topology evidence="1">Multi-pass membrane protein</topology>
    </subcellularLocation>
</comment>
<evidence type="ECO:0000256" key="4">
    <source>
        <dbReference type="ARBA" id="ARBA00023136"/>
    </source>
</evidence>
<proteinExistence type="inferred from homology"/>
<evidence type="ECO:0000256" key="3">
    <source>
        <dbReference type="ARBA" id="ARBA00022989"/>
    </source>
</evidence>
<keyword evidence="3 6" id="KW-1133">Transmembrane helix</keyword>
<protein>
    <recommendedName>
        <fullName evidence="9">DUF1772-domain-containing protein</fullName>
    </recommendedName>
</protein>
<dbReference type="InterPro" id="IPR013901">
    <property type="entry name" value="Anthrone_oxy"/>
</dbReference>
<dbReference type="EMBL" id="LFJN01000016">
    <property type="protein sequence ID" value="KPI39039.1"/>
    <property type="molecule type" value="Genomic_DNA"/>
</dbReference>
<dbReference type="VEuPathDB" id="FungiDB:AB675_4523"/>
<sequence length="166" mass="17875">MHPGDLSIAAGIAAGTFCSGVFFSSSQMVIPLLYKHTPQVQTGIFTKFYWRGFAVVAPLAVASTTAFGYAAYVLPSYRTELAVAAALSLVPLPYTQLVMAKGIQTLIKCENNAVEQEKLGAQEILRLLKSWKANNMVRVAATGVGALLGLWILLNRKSSPQAETRL</sequence>
<evidence type="ECO:0000313" key="7">
    <source>
        <dbReference type="EMBL" id="KPI39039.1"/>
    </source>
</evidence>
<dbReference type="PANTHER" id="PTHR35042">
    <property type="entry name" value="ANTHRONE OXYGENASE ENCC"/>
    <property type="match status" value="1"/>
</dbReference>
<keyword evidence="8" id="KW-1185">Reference proteome</keyword>
<dbReference type="RefSeq" id="XP_017999002.1">
    <property type="nucleotide sequence ID" value="XM_018144667.1"/>
</dbReference>
<dbReference type="GO" id="GO:0016020">
    <property type="term" value="C:membrane"/>
    <property type="evidence" value="ECO:0007669"/>
    <property type="project" value="UniProtKB-SubCell"/>
</dbReference>
<organism evidence="7 8">
    <name type="scientific">Cyphellophora attinorum</name>
    <dbReference type="NCBI Taxonomy" id="1664694"/>
    <lineage>
        <taxon>Eukaryota</taxon>
        <taxon>Fungi</taxon>
        <taxon>Dikarya</taxon>
        <taxon>Ascomycota</taxon>
        <taxon>Pezizomycotina</taxon>
        <taxon>Eurotiomycetes</taxon>
        <taxon>Chaetothyriomycetidae</taxon>
        <taxon>Chaetothyriales</taxon>
        <taxon>Cyphellophoraceae</taxon>
        <taxon>Cyphellophora</taxon>
    </lineage>
</organism>
<dbReference type="STRING" id="1664694.A0A0N0NLH2"/>
<dbReference type="PANTHER" id="PTHR35042:SF1">
    <property type="entry name" value="DUF1772-DOMAIN-CONTAINING PROTEIN"/>
    <property type="match status" value="1"/>
</dbReference>
<dbReference type="OrthoDB" id="5954308at2759"/>
<dbReference type="AlphaFoldDB" id="A0A0N0NLH2"/>
<feature type="transmembrane region" description="Helical" evidence="6">
    <location>
        <begin position="6"/>
        <end position="33"/>
    </location>
</feature>
<evidence type="ECO:0000256" key="2">
    <source>
        <dbReference type="ARBA" id="ARBA00022692"/>
    </source>
</evidence>